<name>A0ABR6VIU1_9FIRM</name>
<dbReference type="Gene3D" id="1.20.1250.20">
    <property type="entry name" value="MFS general substrate transporter like domains"/>
    <property type="match status" value="2"/>
</dbReference>
<feature type="transmembrane region" description="Helical" evidence="6">
    <location>
        <begin position="12"/>
        <end position="32"/>
    </location>
</feature>
<keyword evidence="9" id="KW-1185">Reference proteome</keyword>
<feature type="transmembrane region" description="Helical" evidence="6">
    <location>
        <begin position="266"/>
        <end position="283"/>
    </location>
</feature>
<feature type="transmembrane region" description="Helical" evidence="6">
    <location>
        <begin position="199"/>
        <end position="217"/>
    </location>
</feature>
<evidence type="ECO:0000256" key="6">
    <source>
        <dbReference type="SAM" id="Phobius"/>
    </source>
</evidence>
<gene>
    <name evidence="8" type="ORF">H8J70_04985</name>
</gene>
<evidence type="ECO:0000256" key="5">
    <source>
        <dbReference type="ARBA" id="ARBA00023136"/>
    </source>
</evidence>
<dbReference type="CDD" id="cd17393">
    <property type="entry name" value="MFS_MosC_like"/>
    <property type="match status" value="1"/>
</dbReference>
<feature type="transmembrane region" description="Helical" evidence="6">
    <location>
        <begin position="324"/>
        <end position="344"/>
    </location>
</feature>
<protein>
    <submittedName>
        <fullName evidence="8">MFS transporter</fullName>
    </submittedName>
</protein>
<feature type="transmembrane region" description="Helical" evidence="6">
    <location>
        <begin position="74"/>
        <end position="94"/>
    </location>
</feature>
<feature type="transmembrane region" description="Helical" evidence="6">
    <location>
        <begin position="100"/>
        <end position="121"/>
    </location>
</feature>
<dbReference type="Pfam" id="PF07690">
    <property type="entry name" value="MFS_1"/>
    <property type="match status" value="1"/>
</dbReference>
<dbReference type="PANTHER" id="PTHR23514:SF13">
    <property type="entry name" value="INNER MEMBRANE PROTEIN YBJJ"/>
    <property type="match status" value="1"/>
</dbReference>
<dbReference type="SUPFAM" id="SSF103473">
    <property type="entry name" value="MFS general substrate transporter"/>
    <property type="match status" value="1"/>
</dbReference>
<dbReference type="Proteomes" id="UP000606870">
    <property type="component" value="Unassembled WGS sequence"/>
</dbReference>
<proteinExistence type="predicted"/>
<feature type="transmembrane region" description="Helical" evidence="6">
    <location>
        <begin position="133"/>
        <end position="155"/>
    </location>
</feature>
<keyword evidence="2" id="KW-0813">Transport</keyword>
<evidence type="ECO:0000313" key="8">
    <source>
        <dbReference type="EMBL" id="MBC3536604.1"/>
    </source>
</evidence>
<accession>A0ABR6VIU1</accession>
<evidence type="ECO:0000256" key="1">
    <source>
        <dbReference type="ARBA" id="ARBA00004651"/>
    </source>
</evidence>
<feature type="transmembrane region" description="Helical" evidence="6">
    <location>
        <begin position="289"/>
        <end position="312"/>
    </location>
</feature>
<comment type="caution">
    <text evidence="8">The sequence shown here is derived from an EMBL/GenBank/DDBJ whole genome shotgun (WGS) entry which is preliminary data.</text>
</comment>
<dbReference type="InterPro" id="IPR036259">
    <property type="entry name" value="MFS_trans_sf"/>
</dbReference>
<feature type="transmembrane region" description="Helical" evidence="6">
    <location>
        <begin position="44"/>
        <end position="62"/>
    </location>
</feature>
<organism evidence="8 9">
    <name type="scientific">Megasphaera hominis</name>
    <dbReference type="NCBI Taxonomy" id="159836"/>
    <lineage>
        <taxon>Bacteria</taxon>
        <taxon>Bacillati</taxon>
        <taxon>Bacillota</taxon>
        <taxon>Negativicutes</taxon>
        <taxon>Veillonellales</taxon>
        <taxon>Veillonellaceae</taxon>
        <taxon>Megasphaera</taxon>
    </lineage>
</organism>
<reference evidence="8 9" key="1">
    <citation type="submission" date="2020-08" db="EMBL/GenBank/DDBJ databases">
        <authorList>
            <person name="Liu C."/>
            <person name="Sun Q."/>
        </authorList>
    </citation>
    <scope>NUCLEOTIDE SEQUENCE [LARGE SCALE GENOMIC DNA]</scope>
    <source>
        <strain evidence="8 9">NSJ-59</strain>
    </source>
</reference>
<comment type="subcellular location">
    <subcellularLocation>
        <location evidence="1">Cell membrane</location>
        <topology evidence="1">Multi-pass membrane protein</topology>
    </subcellularLocation>
</comment>
<dbReference type="InterPro" id="IPR051788">
    <property type="entry name" value="MFS_Transporter"/>
</dbReference>
<evidence type="ECO:0000259" key="7">
    <source>
        <dbReference type="PROSITE" id="PS50850"/>
    </source>
</evidence>
<dbReference type="PROSITE" id="PS50850">
    <property type="entry name" value="MFS"/>
    <property type="match status" value="1"/>
</dbReference>
<dbReference type="PANTHER" id="PTHR23514">
    <property type="entry name" value="BYPASS OF STOP CODON PROTEIN 6"/>
    <property type="match status" value="1"/>
</dbReference>
<keyword evidence="3 6" id="KW-0812">Transmembrane</keyword>
<feature type="transmembrane region" description="Helical" evidence="6">
    <location>
        <begin position="161"/>
        <end position="178"/>
    </location>
</feature>
<dbReference type="InterPro" id="IPR011701">
    <property type="entry name" value="MFS"/>
</dbReference>
<dbReference type="EMBL" id="JACOGK010000011">
    <property type="protein sequence ID" value="MBC3536604.1"/>
    <property type="molecule type" value="Genomic_DNA"/>
</dbReference>
<feature type="transmembrane region" description="Helical" evidence="6">
    <location>
        <begin position="350"/>
        <end position="372"/>
    </location>
</feature>
<evidence type="ECO:0000256" key="3">
    <source>
        <dbReference type="ARBA" id="ARBA00022692"/>
    </source>
</evidence>
<dbReference type="InterPro" id="IPR020846">
    <property type="entry name" value="MFS_dom"/>
</dbReference>
<keyword evidence="4 6" id="KW-1133">Transmembrane helix</keyword>
<feature type="transmembrane region" description="Helical" evidence="6">
    <location>
        <begin position="237"/>
        <end position="254"/>
    </location>
</feature>
<keyword evidence="5 6" id="KW-0472">Membrane</keyword>
<evidence type="ECO:0000313" key="9">
    <source>
        <dbReference type="Proteomes" id="UP000606870"/>
    </source>
</evidence>
<feature type="domain" description="Major facilitator superfamily (MFS) profile" evidence="7">
    <location>
        <begin position="7"/>
        <end position="376"/>
    </location>
</feature>
<dbReference type="RefSeq" id="WP_186502761.1">
    <property type="nucleotide sequence ID" value="NZ_JACOGK010000011.1"/>
</dbReference>
<sequence length="378" mass="40886">MTTTKRQLNAARSFYFLGGFGFTTWAAIIPFLKQRLAIPDDDLGLLLLCLGLGALMMMVFAGKIASRYGCRRPLTVAGVLLPLVFLGLCLVPSYMGAVCLALLLGALLGLMDVVVNINGIMMERLVKKRIMSGLHALWSLGNFAGAACFSVLLHFRLSDRMTTLVSSLLILVLVLYFSPHLMRQSEKSTSARLHLPRGPILMVSLICTLSFLIEGSINDWSGIFMTTEKAVPMSQSSLGLTLFTASVFVVRLFGDALASHIGARQILLASLPIACLGFCGLLAGTSPWLLFSCYICIGVGCANTVPLFYSFLGRQRLVPVTEAIAASTIGYAGILVAPAVLGYIASYSSLYASFALVTALLVVMYVMVWHITCHREFQ</sequence>
<evidence type="ECO:0000256" key="2">
    <source>
        <dbReference type="ARBA" id="ARBA00022448"/>
    </source>
</evidence>
<evidence type="ECO:0000256" key="4">
    <source>
        <dbReference type="ARBA" id="ARBA00022989"/>
    </source>
</evidence>